<reference evidence="1 2" key="1">
    <citation type="journal article" date="2023" name="Life. Sci Alliance">
        <title>Evolutionary insights into 3D genome organization and epigenetic landscape of Vigna mungo.</title>
        <authorList>
            <person name="Junaid A."/>
            <person name="Singh B."/>
            <person name="Bhatia S."/>
        </authorList>
    </citation>
    <scope>NUCLEOTIDE SEQUENCE [LARGE SCALE GENOMIC DNA]</scope>
    <source>
        <strain evidence="1">Urdbean</strain>
    </source>
</reference>
<accession>A0AAQ3RNF7</accession>
<evidence type="ECO:0000313" key="1">
    <source>
        <dbReference type="EMBL" id="WVY98803.1"/>
    </source>
</evidence>
<dbReference type="Proteomes" id="UP001374535">
    <property type="component" value="Chromosome 9"/>
</dbReference>
<protein>
    <submittedName>
        <fullName evidence="1">Uncharacterized protein</fullName>
    </submittedName>
</protein>
<organism evidence="1 2">
    <name type="scientific">Vigna mungo</name>
    <name type="common">Black gram</name>
    <name type="synonym">Phaseolus mungo</name>
    <dbReference type="NCBI Taxonomy" id="3915"/>
    <lineage>
        <taxon>Eukaryota</taxon>
        <taxon>Viridiplantae</taxon>
        <taxon>Streptophyta</taxon>
        <taxon>Embryophyta</taxon>
        <taxon>Tracheophyta</taxon>
        <taxon>Spermatophyta</taxon>
        <taxon>Magnoliopsida</taxon>
        <taxon>eudicotyledons</taxon>
        <taxon>Gunneridae</taxon>
        <taxon>Pentapetalae</taxon>
        <taxon>rosids</taxon>
        <taxon>fabids</taxon>
        <taxon>Fabales</taxon>
        <taxon>Fabaceae</taxon>
        <taxon>Papilionoideae</taxon>
        <taxon>50 kb inversion clade</taxon>
        <taxon>NPAAA clade</taxon>
        <taxon>indigoferoid/millettioid clade</taxon>
        <taxon>Phaseoleae</taxon>
        <taxon>Vigna</taxon>
    </lineage>
</organism>
<sequence>MQKPLELQGLEDVFESVEILRWLVNPSHPQPPLNLPVNRSCVFGFGEEIRRVVETLLGPLPGWICSSAIAQSGIDDSIIILEDHIGDLNRAWEIVCVQKTTLWQWQGQRQISGHSGLGSGSLQLCYGPWSGL</sequence>
<dbReference type="EMBL" id="CP144692">
    <property type="protein sequence ID" value="WVY98803.1"/>
    <property type="molecule type" value="Genomic_DNA"/>
</dbReference>
<keyword evidence="2" id="KW-1185">Reference proteome</keyword>
<dbReference type="AlphaFoldDB" id="A0AAQ3RNF7"/>
<proteinExistence type="predicted"/>
<evidence type="ECO:0000313" key="2">
    <source>
        <dbReference type="Proteomes" id="UP001374535"/>
    </source>
</evidence>
<gene>
    <name evidence="1" type="ORF">V8G54_030954</name>
</gene>
<name>A0AAQ3RNF7_VIGMU</name>